<dbReference type="KEGG" id="kst:KSMBR1_1312"/>
<feature type="transmembrane region" description="Helical" evidence="13">
    <location>
        <begin position="182"/>
        <end position="201"/>
    </location>
</feature>
<reference evidence="14" key="2">
    <citation type="submission" date="2006-01" db="EMBL/GenBank/DDBJ databases">
        <authorList>
            <person name="Genoscope"/>
        </authorList>
    </citation>
    <scope>NUCLEOTIDE SEQUENCE</scope>
</reference>
<evidence type="ECO:0000256" key="8">
    <source>
        <dbReference type="ARBA" id="ARBA00022958"/>
    </source>
</evidence>
<feature type="transmembrane region" description="Helical" evidence="13">
    <location>
        <begin position="402"/>
        <end position="426"/>
    </location>
</feature>
<feature type="transmembrane region" description="Helical" evidence="13">
    <location>
        <begin position="12"/>
        <end position="31"/>
    </location>
</feature>
<reference evidence="16" key="4">
    <citation type="submission" date="2017-10" db="EMBL/GenBank/DDBJ databases">
        <authorList>
            <person name="Banno H."/>
            <person name="Chua N.-H."/>
        </authorList>
    </citation>
    <scope>NUCLEOTIDE SEQUENCE [LARGE SCALE GENOMIC DNA]</scope>
    <source>
        <strain evidence="16">Kuenenia_mbr1_ru-nijmegen</strain>
    </source>
</reference>
<evidence type="ECO:0000256" key="2">
    <source>
        <dbReference type="ARBA" id="ARBA00009137"/>
    </source>
</evidence>
<keyword evidence="6" id="KW-0633">Potassium transport</keyword>
<keyword evidence="7 13" id="KW-0812">Transmembrane</keyword>
<dbReference type="PANTHER" id="PTHR32024:SF2">
    <property type="entry name" value="TRK SYSTEM POTASSIUM UPTAKE PROTEIN TRKG-RELATED"/>
    <property type="match status" value="1"/>
</dbReference>
<keyword evidence="9 13" id="KW-1133">Transmembrane helix</keyword>
<evidence type="ECO:0000256" key="12">
    <source>
        <dbReference type="PIRSR" id="PIRSR006247-1"/>
    </source>
</evidence>
<feature type="binding site" evidence="12">
    <location>
        <position position="112"/>
    </location>
    <ligand>
        <name>K(+)</name>
        <dbReference type="ChEBI" id="CHEBI:29103"/>
    </ligand>
</feature>
<feature type="transmembrane region" description="Helical" evidence="13">
    <location>
        <begin position="344"/>
        <end position="363"/>
    </location>
</feature>
<evidence type="ECO:0000313" key="17">
    <source>
        <dbReference type="Proteomes" id="UP000221734"/>
    </source>
</evidence>
<dbReference type="EMBL" id="LT934425">
    <property type="protein sequence ID" value="SOH03813.1"/>
    <property type="molecule type" value="Genomic_DNA"/>
</dbReference>
<feature type="transmembrane region" description="Helical" evidence="13">
    <location>
        <begin position="70"/>
        <end position="91"/>
    </location>
</feature>
<reference evidence="15 18" key="5">
    <citation type="submission" date="2020-02" db="EMBL/GenBank/DDBJ databases">
        <title>Newly sequenced genome of strain CSTR1 showed variability in Candidatus Kuenenia stuttgartiensis genomes.</title>
        <authorList>
            <person name="Ding C."/>
            <person name="Adrian L."/>
        </authorList>
    </citation>
    <scope>NUCLEOTIDE SEQUENCE [LARGE SCALE GENOMIC DNA]</scope>
    <source>
        <strain evidence="15 18">CSTR1</strain>
    </source>
</reference>
<comment type="subcellular location">
    <subcellularLocation>
        <location evidence="1">Cell inner membrane</location>
        <topology evidence="1">Multi-pass membrane protein</topology>
    </subcellularLocation>
</comment>
<keyword evidence="10" id="KW-0406">Ion transport</keyword>
<dbReference type="RefSeq" id="WP_099324579.1">
    <property type="nucleotide sequence ID" value="NZ_CP049055.1"/>
</dbReference>
<reference evidence="17" key="3">
    <citation type="submission" date="2017-10" db="EMBL/GenBank/DDBJ databases">
        <authorList>
            <person name="Frank J."/>
        </authorList>
    </citation>
    <scope>NUCLEOTIDE SEQUENCE [LARGE SCALE GENOMIC DNA]</scope>
</reference>
<dbReference type="InterPro" id="IPR003445">
    <property type="entry name" value="Cat_transpt"/>
</dbReference>
<name>Q1PYW9_KUEST</name>
<dbReference type="Pfam" id="PF02386">
    <property type="entry name" value="TrkH"/>
    <property type="match status" value="1"/>
</dbReference>
<dbReference type="Proteomes" id="UP000221734">
    <property type="component" value="Chromosome Kuenenia_stuttgartiensis_MBR1"/>
</dbReference>
<accession>Q1PYW9</accession>
<dbReference type="InterPro" id="IPR004772">
    <property type="entry name" value="TrkH"/>
</dbReference>
<feature type="binding site" evidence="12">
    <location>
        <position position="444"/>
    </location>
    <ligand>
        <name>K(+)</name>
        <dbReference type="ChEBI" id="CHEBI:29103"/>
    </ligand>
</feature>
<dbReference type="GO" id="GO:0046872">
    <property type="term" value="F:metal ion binding"/>
    <property type="evidence" value="ECO:0007669"/>
    <property type="project" value="UniProtKB-KW"/>
</dbReference>
<feature type="transmembrane region" description="Helical" evidence="13">
    <location>
        <begin position="37"/>
        <end position="58"/>
    </location>
</feature>
<keyword evidence="5" id="KW-0997">Cell inner membrane</keyword>
<dbReference type="GO" id="GO:0005886">
    <property type="term" value="C:plasma membrane"/>
    <property type="evidence" value="ECO:0007669"/>
    <property type="project" value="UniProtKB-SubCell"/>
</dbReference>
<dbReference type="PIRSF" id="PIRSF006247">
    <property type="entry name" value="TrkH"/>
    <property type="match status" value="1"/>
</dbReference>
<feature type="transmembrane region" description="Helical" evidence="13">
    <location>
        <begin position="136"/>
        <end position="161"/>
    </location>
</feature>
<evidence type="ECO:0000256" key="9">
    <source>
        <dbReference type="ARBA" id="ARBA00022989"/>
    </source>
</evidence>
<dbReference type="Proteomes" id="UP000501926">
    <property type="component" value="Chromosome"/>
</dbReference>
<comment type="similarity">
    <text evidence="2">Belongs to the TrkH potassium transport family.</text>
</comment>
<dbReference type="GO" id="GO:0015379">
    <property type="term" value="F:potassium:chloride symporter activity"/>
    <property type="evidence" value="ECO:0007669"/>
    <property type="project" value="InterPro"/>
</dbReference>
<proteinExistence type="inferred from homology"/>
<organism evidence="14">
    <name type="scientific">Kuenenia stuttgartiensis</name>
    <dbReference type="NCBI Taxonomy" id="174633"/>
    <lineage>
        <taxon>Bacteria</taxon>
        <taxon>Pseudomonadati</taxon>
        <taxon>Planctomycetota</taxon>
        <taxon>Candidatus Brocadiia</taxon>
        <taxon>Candidatus Brocadiales</taxon>
        <taxon>Candidatus Brocadiaceae</taxon>
        <taxon>Candidatus Kuenenia</taxon>
    </lineage>
</organism>
<sequence length="494" mass="54681">MNISIVLRTVSNLALMLSAIFLIPLGVALFYKNYDTLWAFILAIVLSGMLGGLNKLFFRKIEEEIGIREGIAIVTFSWFICIFLGAVPYWYSGVCTTYTDAVFETTSGFTTTGSSLLTNVEILPESILFWRTFTNWLGGMGIIVVFVALLPAMGVSGYPLFTAEVSGPTVGKLKPRIAATAKVLWIIYLVFTATVTLLYFLGGMPFFDAICHSFATVSTGGFSTKNTSIAYFDNLYIEIVAAVFMFICGCNFGLYYQCFQLNFKKILKNSELRFFAGLNLIAIVFVAVFLYLGQPGSFHNEAGSEYHQHFEYSLRRSFFQVVAICTGTGFSTADFDVWPDICRFLLVLLMFIGACAGSTGGGIKSVRILILLKSSMREIVRVIRPRMVKHVKINGESVSGEIITGCSVFFVVYLGFFGVCSLALMATNLDMVTSFSAVSTCMSNCGPGLAKVGPSLNFSEISYFCKWILSFCMLLGRLEIYSFLLIFLPVTWKR</sequence>
<evidence type="ECO:0000256" key="4">
    <source>
        <dbReference type="ARBA" id="ARBA00022475"/>
    </source>
</evidence>
<evidence type="ECO:0000313" key="18">
    <source>
        <dbReference type="Proteomes" id="UP000501926"/>
    </source>
</evidence>
<gene>
    <name evidence="14" type="primary">TrkH</name>
    <name evidence="15" type="synonym">trkH</name>
    <name evidence="15" type="ORF">KsCSTR_09850</name>
    <name evidence="16" type="ORF">KSMBR1_1312</name>
    <name evidence="14" type="ORF">kustd1528</name>
</gene>
<feature type="binding site" evidence="12">
    <location>
        <position position="328"/>
    </location>
    <ligand>
        <name>K(+)</name>
        <dbReference type="ChEBI" id="CHEBI:29103"/>
    </ligand>
</feature>
<dbReference type="PANTHER" id="PTHR32024">
    <property type="entry name" value="TRK SYSTEM POTASSIUM UPTAKE PROTEIN TRKG-RELATED"/>
    <property type="match status" value="1"/>
</dbReference>
<evidence type="ECO:0000256" key="10">
    <source>
        <dbReference type="ARBA" id="ARBA00023065"/>
    </source>
</evidence>
<keyword evidence="8 12" id="KW-0630">Potassium</keyword>
<keyword evidence="12" id="KW-0479">Metal-binding</keyword>
<dbReference type="OrthoDB" id="9810952at2"/>
<feature type="binding site" evidence="12">
    <location>
        <position position="220"/>
    </location>
    <ligand>
        <name>K(+)</name>
        <dbReference type="ChEBI" id="CHEBI:29103"/>
    </ligand>
</feature>
<protein>
    <submittedName>
        <fullName evidence="15">Putative sodium dependent potassium uptake system TrkH</fullName>
    </submittedName>
    <submittedName>
        <fullName evidence="14">Similar to sodium dependent potassium uptake system TrkH</fullName>
    </submittedName>
</protein>
<evidence type="ECO:0000313" key="14">
    <source>
        <dbReference type="EMBL" id="CAJ72273.1"/>
    </source>
</evidence>
<evidence type="ECO:0000256" key="6">
    <source>
        <dbReference type="ARBA" id="ARBA00022538"/>
    </source>
</evidence>
<evidence type="ECO:0000256" key="1">
    <source>
        <dbReference type="ARBA" id="ARBA00004429"/>
    </source>
</evidence>
<feature type="binding site" evidence="12">
    <location>
        <position position="111"/>
    </location>
    <ligand>
        <name>K(+)</name>
        <dbReference type="ChEBI" id="CHEBI:29103"/>
    </ligand>
</feature>
<evidence type="ECO:0000256" key="11">
    <source>
        <dbReference type="ARBA" id="ARBA00023136"/>
    </source>
</evidence>
<keyword evidence="4" id="KW-1003">Cell membrane</keyword>
<reference evidence="14" key="1">
    <citation type="journal article" date="2006" name="Nature">
        <title>Deciphering the evolution and metabolism of an anammox bacterium from a community genome.</title>
        <authorList>
            <person name="Strous M."/>
            <person name="Pelletier E."/>
            <person name="Mangenot S."/>
            <person name="Rattei T."/>
            <person name="Lehner A."/>
            <person name="Taylor M.W."/>
            <person name="Horn M."/>
            <person name="Daims H."/>
            <person name="Bartol-Mavel D."/>
            <person name="Wincker P."/>
            <person name="Barbe V."/>
            <person name="Fonknechten N."/>
            <person name="Vallenet D."/>
            <person name="Segurens B."/>
            <person name="Schenowitz-Truong C."/>
            <person name="Medigue C."/>
            <person name="Collingro A."/>
            <person name="Snel B."/>
            <person name="Dutilh B.E."/>
            <person name="OpDenCamp H.J.M."/>
            <person name="vanDerDrift C."/>
            <person name="Cirpus I."/>
            <person name="vanDePas-Schoonen K.T."/>
            <person name="Harhangi H.R."/>
            <person name="vanNiftrik L."/>
            <person name="Schmid M."/>
            <person name="Keltjens J."/>
            <person name="vanDeVossenberg J."/>
            <person name="Kartal B."/>
            <person name="Meier H."/>
            <person name="Frishman D."/>
            <person name="Huynen M.A."/>
            <person name="Mewes H."/>
            <person name="Weissenbach J."/>
            <person name="Jetten M.S.M."/>
            <person name="Wagner M."/>
            <person name="LePaslier D."/>
        </authorList>
    </citation>
    <scope>NUCLEOTIDE SEQUENCE</scope>
</reference>
<feature type="transmembrane region" description="Helical" evidence="13">
    <location>
        <begin position="467"/>
        <end position="488"/>
    </location>
</feature>
<dbReference type="AlphaFoldDB" id="Q1PYW9"/>
<feature type="transmembrane region" description="Helical" evidence="13">
    <location>
        <begin position="274"/>
        <end position="292"/>
    </location>
</feature>
<keyword evidence="3" id="KW-0813">Transport</keyword>
<evidence type="ECO:0000256" key="3">
    <source>
        <dbReference type="ARBA" id="ARBA00022448"/>
    </source>
</evidence>
<keyword evidence="11 13" id="KW-0472">Membrane</keyword>
<dbReference type="EMBL" id="CT573072">
    <property type="protein sequence ID" value="CAJ72273.1"/>
    <property type="molecule type" value="Genomic_DNA"/>
</dbReference>
<feature type="transmembrane region" description="Helical" evidence="13">
    <location>
        <begin position="235"/>
        <end position="254"/>
    </location>
</feature>
<evidence type="ECO:0000313" key="16">
    <source>
        <dbReference type="EMBL" id="SOH03813.1"/>
    </source>
</evidence>
<evidence type="ECO:0000313" key="15">
    <source>
        <dbReference type="EMBL" id="QII10364.1"/>
    </source>
</evidence>
<evidence type="ECO:0000256" key="13">
    <source>
        <dbReference type="SAM" id="Phobius"/>
    </source>
</evidence>
<dbReference type="EMBL" id="CP049055">
    <property type="protein sequence ID" value="QII10364.1"/>
    <property type="molecule type" value="Genomic_DNA"/>
</dbReference>
<evidence type="ECO:0000256" key="7">
    <source>
        <dbReference type="ARBA" id="ARBA00022692"/>
    </source>
</evidence>
<keyword evidence="17" id="KW-1185">Reference proteome</keyword>
<evidence type="ECO:0000256" key="5">
    <source>
        <dbReference type="ARBA" id="ARBA00022519"/>
    </source>
</evidence>